<dbReference type="Proteomes" id="UP000677413">
    <property type="component" value="Unassembled WGS sequence"/>
</dbReference>
<protein>
    <submittedName>
        <fullName evidence="3">Uncharacterized protein</fullName>
    </submittedName>
</protein>
<comment type="caution">
    <text evidence="3">The sequence shown here is derived from an EMBL/GenBank/DDBJ whole genome shotgun (WGS) entry which is preliminary data.</text>
</comment>
<feature type="signal peptide" evidence="2">
    <location>
        <begin position="1"/>
        <end position="26"/>
    </location>
</feature>
<dbReference type="EMBL" id="JAGPYQ010000001">
    <property type="protein sequence ID" value="MBQ0852801.1"/>
    <property type="molecule type" value="Genomic_DNA"/>
</dbReference>
<keyword evidence="4" id="KW-1185">Reference proteome</keyword>
<keyword evidence="2" id="KW-0732">Signal</keyword>
<dbReference type="RefSeq" id="WP_210888969.1">
    <property type="nucleotide sequence ID" value="NZ_JAGPYQ010000001.1"/>
</dbReference>
<evidence type="ECO:0000313" key="4">
    <source>
        <dbReference type="Proteomes" id="UP000677413"/>
    </source>
</evidence>
<feature type="chain" id="PRO_5037781353" evidence="2">
    <location>
        <begin position="27"/>
        <end position="52"/>
    </location>
</feature>
<sequence length="52" mass="5094">MKSVRVFVATVLFALTVGTVAGTAAADTGSADYTTTASATPGDDSGWGRIAG</sequence>
<proteinExistence type="predicted"/>
<feature type="region of interest" description="Disordered" evidence="1">
    <location>
        <begin position="31"/>
        <end position="52"/>
    </location>
</feature>
<evidence type="ECO:0000313" key="3">
    <source>
        <dbReference type="EMBL" id="MBQ0852801.1"/>
    </source>
</evidence>
<accession>A0A940Y4D0</accession>
<gene>
    <name evidence="3" type="ORF">J8N05_32020</name>
</gene>
<organism evidence="3 4">
    <name type="scientific">Streptomyces liliiviolaceus</name>
    <dbReference type="NCBI Taxonomy" id="2823109"/>
    <lineage>
        <taxon>Bacteria</taxon>
        <taxon>Bacillati</taxon>
        <taxon>Actinomycetota</taxon>
        <taxon>Actinomycetes</taxon>
        <taxon>Kitasatosporales</taxon>
        <taxon>Streptomycetaceae</taxon>
        <taxon>Streptomyces</taxon>
    </lineage>
</organism>
<feature type="compositionally biased region" description="Low complexity" evidence="1">
    <location>
        <begin position="31"/>
        <end position="40"/>
    </location>
</feature>
<dbReference type="AlphaFoldDB" id="A0A940Y4D0"/>
<reference evidence="3 4" key="1">
    <citation type="submission" date="2021-04" db="EMBL/GenBank/DDBJ databases">
        <authorList>
            <person name="Tang X."/>
            <person name="Zhou X."/>
            <person name="Chen X."/>
            <person name="Cernava T."/>
            <person name="Zhang C."/>
        </authorList>
    </citation>
    <scope>NUCLEOTIDE SEQUENCE [LARGE SCALE GENOMIC DNA]</scope>
    <source>
        <strain evidence="3 4">BH-SS-21</strain>
    </source>
</reference>
<name>A0A940Y4D0_9ACTN</name>
<evidence type="ECO:0000256" key="1">
    <source>
        <dbReference type="SAM" id="MobiDB-lite"/>
    </source>
</evidence>
<evidence type="ECO:0000256" key="2">
    <source>
        <dbReference type="SAM" id="SignalP"/>
    </source>
</evidence>